<dbReference type="InterPro" id="IPR002999">
    <property type="entry name" value="Tudor"/>
</dbReference>
<dbReference type="SUPFAM" id="SSF63748">
    <property type="entry name" value="Tudor/PWWP/MBT"/>
    <property type="match status" value="1"/>
</dbReference>
<dbReference type="PANTHER" id="PTHR22948:SF76">
    <property type="entry name" value="FI20010P1-RELATED"/>
    <property type="match status" value="1"/>
</dbReference>
<organism evidence="2 3">
    <name type="scientific">Henosepilachna vigintioctopunctata</name>
    <dbReference type="NCBI Taxonomy" id="420089"/>
    <lineage>
        <taxon>Eukaryota</taxon>
        <taxon>Metazoa</taxon>
        <taxon>Ecdysozoa</taxon>
        <taxon>Arthropoda</taxon>
        <taxon>Hexapoda</taxon>
        <taxon>Insecta</taxon>
        <taxon>Pterygota</taxon>
        <taxon>Neoptera</taxon>
        <taxon>Endopterygota</taxon>
        <taxon>Coleoptera</taxon>
        <taxon>Polyphaga</taxon>
        <taxon>Cucujiformia</taxon>
        <taxon>Coccinelloidea</taxon>
        <taxon>Coccinellidae</taxon>
        <taxon>Epilachninae</taxon>
        <taxon>Epilachnini</taxon>
        <taxon>Henosepilachna</taxon>
    </lineage>
</organism>
<name>A0AAW1U7K0_9CUCU</name>
<comment type="caution">
    <text evidence="2">The sequence shown here is derived from an EMBL/GenBank/DDBJ whole genome shotgun (WGS) entry which is preliminary data.</text>
</comment>
<dbReference type="InterPro" id="IPR035437">
    <property type="entry name" value="SNase_OB-fold_sf"/>
</dbReference>
<dbReference type="PANTHER" id="PTHR22948">
    <property type="entry name" value="TUDOR DOMAIN CONTAINING PROTEIN"/>
    <property type="match status" value="1"/>
</dbReference>
<protein>
    <recommendedName>
        <fullName evidence="1">Tudor domain-containing protein</fullName>
    </recommendedName>
</protein>
<dbReference type="GO" id="GO:0005737">
    <property type="term" value="C:cytoplasm"/>
    <property type="evidence" value="ECO:0007669"/>
    <property type="project" value="UniProtKB-ARBA"/>
</dbReference>
<reference evidence="2 3" key="1">
    <citation type="submission" date="2023-03" db="EMBL/GenBank/DDBJ databases">
        <title>Genome insight into feeding habits of ladybird beetles.</title>
        <authorList>
            <person name="Li H.-S."/>
            <person name="Huang Y.-H."/>
            <person name="Pang H."/>
        </authorList>
    </citation>
    <scope>NUCLEOTIDE SEQUENCE [LARGE SCALE GENOMIC DNA]</scope>
    <source>
        <strain evidence="2">SYSU_2023b</strain>
        <tissue evidence="2">Whole body</tissue>
    </source>
</reference>
<dbReference type="PROSITE" id="PS50304">
    <property type="entry name" value="TUDOR"/>
    <property type="match status" value="1"/>
</dbReference>
<dbReference type="AlphaFoldDB" id="A0AAW1U7K0"/>
<sequence>MNINHTKEYSVRIPIEIKAMMFEILKSCSSEIKFAEFSSLFKKKHKRKLNVLFMSNDEMIITQDTIQGGYSKYRNNKMQNISESEKDIVFKNYLAKIDFTCEIGSRSKNIFSCDRNELSKDYLEFKIRLPEVTNVTIEDSKVRRDTEIQSIFDALIWKVDENMPIFIANIYDPSKFWIRVAPIEPFEIHLSEFYNNNKKLSVERSDVCIGLNCVARMSNVYYRGRIVRTDIQNPNTVKIFLYDYGTLVKVPLSDIYHLDKAFYKIPAFAIRAMLRNISSLDHRMWTQNVVDRLIEYTFDKPLIAKIAHIHKKRKILEIHLFDVSCQNGNRVPTINYSLVKDGLAKFNYQPPNNVNDKKEEFKPRKELLYLFPSFETIENGLVPSKVYLTEKLQQCVPLDVIFPDLYEYLGQPE</sequence>
<evidence type="ECO:0000313" key="3">
    <source>
        <dbReference type="Proteomes" id="UP001431783"/>
    </source>
</evidence>
<proteinExistence type="predicted"/>
<evidence type="ECO:0000259" key="1">
    <source>
        <dbReference type="PROSITE" id="PS50304"/>
    </source>
</evidence>
<evidence type="ECO:0000313" key="2">
    <source>
        <dbReference type="EMBL" id="KAK9876639.1"/>
    </source>
</evidence>
<gene>
    <name evidence="2" type="ORF">WA026_014017</name>
</gene>
<dbReference type="Pfam" id="PF00567">
    <property type="entry name" value="TUDOR"/>
    <property type="match status" value="1"/>
</dbReference>
<dbReference type="EMBL" id="JARQZJ010000037">
    <property type="protein sequence ID" value="KAK9876639.1"/>
    <property type="molecule type" value="Genomic_DNA"/>
</dbReference>
<dbReference type="SMART" id="SM00333">
    <property type="entry name" value="TUDOR"/>
    <property type="match status" value="1"/>
</dbReference>
<accession>A0AAW1U7K0</accession>
<keyword evidence="3" id="KW-1185">Reference proteome</keyword>
<dbReference type="InterPro" id="IPR050621">
    <property type="entry name" value="Tudor_domain_containing"/>
</dbReference>
<dbReference type="Gene3D" id="2.40.50.90">
    <property type="match status" value="1"/>
</dbReference>
<dbReference type="Gene3D" id="2.30.30.140">
    <property type="match status" value="1"/>
</dbReference>
<dbReference type="Proteomes" id="UP001431783">
    <property type="component" value="Unassembled WGS sequence"/>
</dbReference>
<feature type="domain" description="Tudor" evidence="1">
    <location>
        <begin position="206"/>
        <end position="265"/>
    </location>
</feature>